<dbReference type="AlphaFoldDB" id="A0A9P8Q9V1"/>
<protein>
    <submittedName>
        <fullName evidence="1">Uncharacterized protein</fullName>
    </submittedName>
</protein>
<gene>
    <name evidence="1" type="ORF">WICPIJ_003333</name>
</gene>
<proteinExistence type="predicted"/>
<sequence length="120" mass="12874">MASLMASYDSTVCWVINSPPAAPLAKAVMVSLVDMSPSTEIQLKERLTAWDKIDCRAFCSIGASVTKKPSKVAMLGQIIPAPFESPAMVYLKPLISICLETSFGKVSVVMIPLAHVNQCS</sequence>
<accession>A0A9P8Q9V1</accession>
<dbReference type="OrthoDB" id="4095241at2759"/>
<reference evidence="1" key="2">
    <citation type="submission" date="2021-01" db="EMBL/GenBank/DDBJ databases">
        <authorList>
            <person name="Schikora-Tamarit M.A."/>
        </authorList>
    </citation>
    <scope>NUCLEOTIDE SEQUENCE</scope>
    <source>
        <strain evidence="1">CBS2887</strain>
    </source>
</reference>
<reference evidence="1" key="1">
    <citation type="journal article" date="2021" name="Open Biol.">
        <title>Shared evolutionary footprints suggest mitochondrial oxidative damage underlies multiple complex I losses in fungi.</title>
        <authorList>
            <person name="Schikora-Tamarit M.A."/>
            <person name="Marcet-Houben M."/>
            <person name="Nosek J."/>
            <person name="Gabaldon T."/>
        </authorList>
    </citation>
    <scope>NUCLEOTIDE SEQUENCE</scope>
    <source>
        <strain evidence="1">CBS2887</strain>
    </source>
</reference>
<name>A0A9P8Q9V1_WICPI</name>
<dbReference type="EMBL" id="JAEUBG010001839">
    <property type="protein sequence ID" value="KAH3685692.1"/>
    <property type="molecule type" value="Genomic_DNA"/>
</dbReference>
<evidence type="ECO:0000313" key="2">
    <source>
        <dbReference type="Proteomes" id="UP000774326"/>
    </source>
</evidence>
<keyword evidence="2" id="KW-1185">Reference proteome</keyword>
<evidence type="ECO:0000313" key="1">
    <source>
        <dbReference type="EMBL" id="KAH3685692.1"/>
    </source>
</evidence>
<comment type="caution">
    <text evidence="1">The sequence shown here is derived from an EMBL/GenBank/DDBJ whole genome shotgun (WGS) entry which is preliminary data.</text>
</comment>
<dbReference type="Proteomes" id="UP000774326">
    <property type="component" value="Unassembled WGS sequence"/>
</dbReference>
<organism evidence="1 2">
    <name type="scientific">Wickerhamomyces pijperi</name>
    <name type="common">Yeast</name>
    <name type="synonym">Pichia pijperi</name>
    <dbReference type="NCBI Taxonomy" id="599730"/>
    <lineage>
        <taxon>Eukaryota</taxon>
        <taxon>Fungi</taxon>
        <taxon>Dikarya</taxon>
        <taxon>Ascomycota</taxon>
        <taxon>Saccharomycotina</taxon>
        <taxon>Saccharomycetes</taxon>
        <taxon>Phaffomycetales</taxon>
        <taxon>Wickerhamomycetaceae</taxon>
        <taxon>Wickerhamomyces</taxon>
    </lineage>
</organism>